<protein>
    <submittedName>
        <fullName evidence="1">Uncharacterized protein</fullName>
    </submittedName>
</protein>
<keyword evidence="2" id="KW-1185">Reference proteome</keyword>
<organism evidence="1 2">
    <name type="scientific">Onchocerca flexuosa</name>
    <dbReference type="NCBI Taxonomy" id="387005"/>
    <lineage>
        <taxon>Eukaryota</taxon>
        <taxon>Metazoa</taxon>
        <taxon>Ecdysozoa</taxon>
        <taxon>Nematoda</taxon>
        <taxon>Chromadorea</taxon>
        <taxon>Rhabditida</taxon>
        <taxon>Spirurina</taxon>
        <taxon>Spiruromorpha</taxon>
        <taxon>Filarioidea</taxon>
        <taxon>Onchocercidae</taxon>
        <taxon>Onchocerca</taxon>
    </lineage>
</organism>
<sequence length="74" mass="8657">FYRCGKLNIIVTKHSRLLDEKLFETLSVAAAIYDYIRKSSLENLPRTWGYHWKLNFPGDVISEKISSLMVMYVS</sequence>
<evidence type="ECO:0000313" key="2">
    <source>
        <dbReference type="Proteomes" id="UP000242913"/>
    </source>
</evidence>
<reference evidence="1 2" key="1">
    <citation type="submission" date="2015-12" db="EMBL/GenBank/DDBJ databases">
        <title>Draft genome of the nematode, Onchocerca flexuosa.</title>
        <authorList>
            <person name="Mitreva M."/>
        </authorList>
    </citation>
    <scope>NUCLEOTIDE SEQUENCE [LARGE SCALE GENOMIC DNA]</scope>
    <source>
        <strain evidence="1">Red Deer</strain>
    </source>
</reference>
<dbReference type="AlphaFoldDB" id="A0A238BQG3"/>
<name>A0A238BQG3_9BILA</name>
<proteinExistence type="predicted"/>
<accession>A0A238BQG3</accession>
<dbReference type="EMBL" id="KZ270052">
    <property type="protein sequence ID" value="OZC06915.1"/>
    <property type="molecule type" value="Genomic_DNA"/>
</dbReference>
<gene>
    <name evidence="1" type="ORF">X798_06090</name>
</gene>
<evidence type="ECO:0000313" key="1">
    <source>
        <dbReference type="EMBL" id="OZC06915.1"/>
    </source>
</evidence>
<dbReference type="Proteomes" id="UP000242913">
    <property type="component" value="Unassembled WGS sequence"/>
</dbReference>
<feature type="non-terminal residue" evidence="1">
    <location>
        <position position="1"/>
    </location>
</feature>